<dbReference type="InterPro" id="IPR007184">
    <property type="entry name" value="Mannoside_phosphorylase"/>
</dbReference>
<evidence type="ECO:0000313" key="4">
    <source>
        <dbReference type="EMBL" id="GAA2700093.1"/>
    </source>
</evidence>
<evidence type="ECO:0000313" key="5">
    <source>
        <dbReference type="Proteomes" id="UP001501666"/>
    </source>
</evidence>
<accession>A0ABN3TDD0</accession>
<dbReference type="InterPro" id="IPR023296">
    <property type="entry name" value="Glyco_hydro_beta-prop_sf"/>
</dbReference>
<dbReference type="PANTHER" id="PTHR34106">
    <property type="entry name" value="GLYCOSIDASE"/>
    <property type="match status" value="1"/>
</dbReference>
<keyword evidence="5" id="KW-1185">Reference proteome</keyword>
<dbReference type="Gene3D" id="2.115.10.20">
    <property type="entry name" value="Glycosyl hydrolase domain, family 43"/>
    <property type="match status" value="1"/>
</dbReference>
<evidence type="ECO:0000256" key="3">
    <source>
        <dbReference type="ARBA" id="ARBA00024356"/>
    </source>
</evidence>
<comment type="caution">
    <text evidence="4">The sequence shown here is derived from an EMBL/GenBank/DDBJ whole genome shotgun (WGS) entry which is preliminary data.</text>
</comment>
<name>A0ABN3TDD0_9ACTN</name>
<keyword evidence="2" id="KW-0808">Transferase</keyword>
<gene>
    <name evidence="4" type="ORF">GCM10010412_097080</name>
</gene>
<evidence type="ECO:0000256" key="2">
    <source>
        <dbReference type="ARBA" id="ARBA00022679"/>
    </source>
</evidence>
<dbReference type="EMBL" id="BAAATE010000059">
    <property type="protein sequence ID" value="GAA2700093.1"/>
    <property type="molecule type" value="Genomic_DNA"/>
</dbReference>
<comment type="similarity">
    <text evidence="3">Belongs to the glycosyl hydrolase 130 family.</text>
</comment>
<evidence type="ECO:0000256" key="1">
    <source>
        <dbReference type="ARBA" id="ARBA00022676"/>
    </source>
</evidence>
<dbReference type="SUPFAM" id="SSF75005">
    <property type="entry name" value="Arabinanase/levansucrase/invertase"/>
    <property type="match status" value="1"/>
</dbReference>
<protein>
    <submittedName>
        <fullName evidence="4">Uncharacterized protein</fullName>
    </submittedName>
</protein>
<reference evidence="4 5" key="1">
    <citation type="journal article" date="2019" name="Int. J. Syst. Evol. Microbiol.">
        <title>The Global Catalogue of Microorganisms (GCM) 10K type strain sequencing project: providing services to taxonomists for standard genome sequencing and annotation.</title>
        <authorList>
            <consortium name="The Broad Institute Genomics Platform"/>
            <consortium name="The Broad Institute Genome Sequencing Center for Infectious Disease"/>
            <person name="Wu L."/>
            <person name="Ma J."/>
        </authorList>
    </citation>
    <scope>NUCLEOTIDE SEQUENCE [LARGE SCALE GENOMIC DNA]</scope>
    <source>
        <strain evidence="4 5">JCM 6835</strain>
    </source>
</reference>
<keyword evidence="1" id="KW-0328">Glycosyltransferase</keyword>
<dbReference type="PANTHER" id="PTHR34106:SF4">
    <property type="entry name" value="BLL5143 PROTEIN"/>
    <property type="match status" value="1"/>
</dbReference>
<sequence length="79" mass="8641">MGALLLYSHQPYRVIAELADTLLTASGTEREGYVPHVVYSCEALLHADAVWLPYGASDTRTGFARAPVTTLIEAIRPPR</sequence>
<dbReference type="Proteomes" id="UP001501666">
    <property type="component" value="Unassembled WGS sequence"/>
</dbReference>
<proteinExistence type="inferred from homology"/>
<organism evidence="4 5">
    <name type="scientific">Nonomuraea recticatena</name>
    <dbReference type="NCBI Taxonomy" id="46178"/>
    <lineage>
        <taxon>Bacteria</taxon>
        <taxon>Bacillati</taxon>
        <taxon>Actinomycetota</taxon>
        <taxon>Actinomycetes</taxon>
        <taxon>Streptosporangiales</taxon>
        <taxon>Streptosporangiaceae</taxon>
        <taxon>Nonomuraea</taxon>
    </lineage>
</organism>
<dbReference type="Pfam" id="PF04041">
    <property type="entry name" value="Glyco_hydro_130"/>
    <property type="match status" value="1"/>
</dbReference>